<sequence>MRVQNCDFTDTGARQNYAEMIQVRDDPHNRLSEDQIMQVVLGERRVGTQGVGKKLSQYAFAHDSSSSSSRIYTMEDVLRVMVEYIAPLGWKLNMSRPPSFNEEDDEDGDDDEDE</sequence>
<dbReference type="Proteomes" id="UP001229421">
    <property type="component" value="Unassembled WGS sequence"/>
</dbReference>
<evidence type="ECO:0000313" key="3">
    <source>
        <dbReference type="Proteomes" id="UP001229421"/>
    </source>
</evidence>
<gene>
    <name evidence="2" type="ORF">QVD17_42066</name>
</gene>
<organism evidence="2 3">
    <name type="scientific">Tagetes erecta</name>
    <name type="common">African marigold</name>
    <dbReference type="NCBI Taxonomy" id="13708"/>
    <lineage>
        <taxon>Eukaryota</taxon>
        <taxon>Viridiplantae</taxon>
        <taxon>Streptophyta</taxon>
        <taxon>Embryophyta</taxon>
        <taxon>Tracheophyta</taxon>
        <taxon>Spermatophyta</taxon>
        <taxon>Magnoliopsida</taxon>
        <taxon>eudicotyledons</taxon>
        <taxon>Gunneridae</taxon>
        <taxon>Pentapetalae</taxon>
        <taxon>asterids</taxon>
        <taxon>campanulids</taxon>
        <taxon>Asterales</taxon>
        <taxon>Asteraceae</taxon>
        <taxon>Asteroideae</taxon>
        <taxon>Heliantheae alliance</taxon>
        <taxon>Tageteae</taxon>
        <taxon>Tagetes</taxon>
    </lineage>
</organism>
<dbReference type="AlphaFoldDB" id="A0AAD8NG11"/>
<comment type="caution">
    <text evidence="2">The sequence shown here is derived from an EMBL/GenBank/DDBJ whole genome shotgun (WGS) entry which is preliminary data.</text>
</comment>
<dbReference type="EMBL" id="JAUHHV010000012">
    <property type="protein sequence ID" value="KAK1406608.1"/>
    <property type="molecule type" value="Genomic_DNA"/>
</dbReference>
<name>A0AAD8NG11_TARER</name>
<accession>A0AAD8NG11</accession>
<keyword evidence="3" id="KW-1185">Reference proteome</keyword>
<evidence type="ECO:0000256" key="1">
    <source>
        <dbReference type="SAM" id="MobiDB-lite"/>
    </source>
</evidence>
<evidence type="ECO:0000313" key="2">
    <source>
        <dbReference type="EMBL" id="KAK1406608.1"/>
    </source>
</evidence>
<reference evidence="2" key="1">
    <citation type="journal article" date="2023" name="bioRxiv">
        <title>Improved chromosome-level genome assembly for marigold (Tagetes erecta).</title>
        <authorList>
            <person name="Jiang F."/>
            <person name="Yuan L."/>
            <person name="Wang S."/>
            <person name="Wang H."/>
            <person name="Xu D."/>
            <person name="Wang A."/>
            <person name="Fan W."/>
        </authorList>
    </citation>
    <scope>NUCLEOTIDE SEQUENCE</scope>
    <source>
        <strain evidence="2">WSJ</strain>
        <tissue evidence="2">Leaf</tissue>
    </source>
</reference>
<protein>
    <submittedName>
        <fullName evidence="2">Uncharacterized protein</fullName>
    </submittedName>
</protein>
<proteinExistence type="predicted"/>
<feature type="region of interest" description="Disordered" evidence="1">
    <location>
        <begin position="92"/>
        <end position="114"/>
    </location>
</feature>
<feature type="compositionally biased region" description="Acidic residues" evidence="1">
    <location>
        <begin position="101"/>
        <end position="114"/>
    </location>
</feature>